<dbReference type="RefSeq" id="WP_257317563.1">
    <property type="nucleotide sequence ID" value="NZ_JANFDG010000030.1"/>
</dbReference>
<dbReference type="PRINTS" id="PR00147">
    <property type="entry name" value="DNAPHOTLYASE"/>
</dbReference>
<evidence type="ECO:0000256" key="4">
    <source>
        <dbReference type="ARBA" id="ARBA00022827"/>
    </source>
</evidence>
<dbReference type="GO" id="GO:0003904">
    <property type="term" value="F:deoxyribodipyrimidine photo-lyase activity"/>
    <property type="evidence" value="ECO:0007669"/>
    <property type="project" value="UniProtKB-EC"/>
</dbReference>
<keyword evidence="8" id="KW-0456">Lyase</keyword>
<dbReference type="EC" id="4.1.99.3" evidence="8"/>
<dbReference type="Pfam" id="PF03441">
    <property type="entry name" value="FAD_binding_7"/>
    <property type="match status" value="1"/>
</dbReference>
<accession>A0ABV7DJQ3</accession>
<dbReference type="Gene3D" id="3.40.50.620">
    <property type="entry name" value="HUPs"/>
    <property type="match status" value="1"/>
</dbReference>
<dbReference type="PROSITE" id="PS00394">
    <property type="entry name" value="DNA_PHOTOLYASES_1_1"/>
    <property type="match status" value="1"/>
</dbReference>
<evidence type="ECO:0000256" key="6">
    <source>
        <dbReference type="RuleBase" id="RU004182"/>
    </source>
</evidence>
<dbReference type="PROSITE" id="PS00691">
    <property type="entry name" value="DNA_PHOTOLYASES_1_2"/>
    <property type="match status" value="1"/>
</dbReference>
<comment type="cofactor">
    <cofactor evidence="1">
        <name>(6R)-5,10-methylene-5,6,7,8-tetrahydrofolate</name>
        <dbReference type="ChEBI" id="CHEBI:15636"/>
    </cofactor>
</comment>
<dbReference type="SUPFAM" id="SSF48173">
    <property type="entry name" value="Cryptochrome/photolyase FAD-binding domain"/>
    <property type="match status" value="1"/>
</dbReference>
<dbReference type="InterPro" id="IPR036134">
    <property type="entry name" value="Crypto/Photolyase_FAD-like_sf"/>
</dbReference>
<dbReference type="PANTHER" id="PTHR11455:SF9">
    <property type="entry name" value="CRYPTOCHROME CIRCADIAN CLOCK 5 ISOFORM X1"/>
    <property type="match status" value="1"/>
</dbReference>
<evidence type="ECO:0000256" key="3">
    <source>
        <dbReference type="ARBA" id="ARBA00022630"/>
    </source>
</evidence>
<dbReference type="InterPro" id="IPR018394">
    <property type="entry name" value="DNA_photolyase_1_CS_C"/>
</dbReference>
<dbReference type="SUPFAM" id="SSF52425">
    <property type="entry name" value="Cryptochrome/photolyase, N-terminal domain"/>
    <property type="match status" value="1"/>
</dbReference>
<name>A0ABV7DJQ3_9HYPH</name>
<keyword evidence="9" id="KW-1185">Reference proteome</keyword>
<dbReference type="Gene3D" id="1.10.579.10">
    <property type="entry name" value="DNA Cyclobutane Dipyrimidine Photolyase, subunit A, domain 3"/>
    <property type="match status" value="1"/>
</dbReference>
<organism evidence="8 9">
    <name type="scientific">Shinella pollutisoli</name>
    <dbReference type="NCBI Taxonomy" id="2250594"/>
    <lineage>
        <taxon>Bacteria</taxon>
        <taxon>Pseudomonadati</taxon>
        <taxon>Pseudomonadota</taxon>
        <taxon>Alphaproteobacteria</taxon>
        <taxon>Hyphomicrobiales</taxon>
        <taxon>Rhizobiaceae</taxon>
        <taxon>Shinella</taxon>
    </lineage>
</organism>
<dbReference type="PANTHER" id="PTHR11455">
    <property type="entry name" value="CRYPTOCHROME"/>
    <property type="match status" value="1"/>
</dbReference>
<evidence type="ECO:0000313" key="8">
    <source>
        <dbReference type="EMBL" id="MFC3075176.1"/>
    </source>
</evidence>
<evidence type="ECO:0000256" key="1">
    <source>
        <dbReference type="ARBA" id="ARBA00001932"/>
    </source>
</evidence>
<evidence type="ECO:0000313" key="9">
    <source>
        <dbReference type="Proteomes" id="UP001595377"/>
    </source>
</evidence>
<evidence type="ECO:0000256" key="5">
    <source>
        <dbReference type="ARBA" id="ARBA00022991"/>
    </source>
</evidence>
<keyword evidence="4 6" id="KW-0274">FAD</keyword>
<protein>
    <submittedName>
        <fullName evidence="8">Cryptochrome/photolyase family protein</fullName>
        <ecNumber evidence="8">4.1.99.3</ecNumber>
    </submittedName>
</protein>
<dbReference type="Gene3D" id="1.25.40.80">
    <property type="match status" value="1"/>
</dbReference>
<comment type="similarity">
    <text evidence="6">Belongs to the DNA photolyase family.</text>
</comment>
<comment type="cofactor">
    <cofactor evidence="2">
        <name>FAD</name>
        <dbReference type="ChEBI" id="CHEBI:57692"/>
    </cofactor>
</comment>
<dbReference type="InterPro" id="IPR002081">
    <property type="entry name" value="Cryptochrome/DNA_photolyase_1"/>
</dbReference>
<evidence type="ECO:0000256" key="2">
    <source>
        <dbReference type="ARBA" id="ARBA00001974"/>
    </source>
</evidence>
<gene>
    <name evidence="8" type="ORF">ACFOHH_18850</name>
</gene>
<dbReference type="Pfam" id="PF00875">
    <property type="entry name" value="DNA_photolyase"/>
    <property type="match status" value="1"/>
</dbReference>
<dbReference type="Proteomes" id="UP001595377">
    <property type="component" value="Unassembled WGS sequence"/>
</dbReference>
<dbReference type="PROSITE" id="PS51645">
    <property type="entry name" value="PHR_CRY_ALPHA_BETA"/>
    <property type="match status" value="1"/>
</dbReference>
<reference evidence="9" key="1">
    <citation type="journal article" date="2019" name="Int. J. Syst. Evol. Microbiol.">
        <title>The Global Catalogue of Microorganisms (GCM) 10K type strain sequencing project: providing services to taxonomists for standard genome sequencing and annotation.</title>
        <authorList>
            <consortium name="The Broad Institute Genomics Platform"/>
            <consortium name="The Broad Institute Genome Sequencing Center for Infectious Disease"/>
            <person name="Wu L."/>
            <person name="Ma J."/>
        </authorList>
    </citation>
    <scope>NUCLEOTIDE SEQUENCE [LARGE SCALE GENOMIC DNA]</scope>
    <source>
        <strain evidence="9">KCTC 52677</strain>
    </source>
</reference>
<sequence length="475" mass="52122">MMIRSLVWLRDDLRLADNPALAAAVEAGGSAAVLHVHEEAAGLRPLGGAARWWLERSLASLGAGLKAAGVELLVETGDPRTIVPETVQRLGAGNVFWNRRYAPAARAVDAAIKAALRERGVAAVSHPGNVLAEPWTIRTGSGGAFQVFTPFARAVRQSPVAIPLPAPFGAPAERAAPLDAGQPGWMRKLEGHWSVGEAAARAALLRFLDEALDRYAEDRDRPSVSGTSALSPHLRFGEISARQVWHAAQAAVLDEPARGAAVEKFLSELIWRDFNHHQLHHRPDIAAVDMRDTFAGLEWRDDPPAFTAWTRGLTGIPVVDAGMRQLWETGWMHNRVRMLVASFLTKNLLLDWRLGERWFWDTLVDADAANNPGNWQWVAGCGMDAAPYFRIFNPLLQAARFDPDGAYVRRWVPELAALPDAWVHRPFEAPESVLAGAGVVLGQTYPRPIADIRASQRRARETFAALKSTDDPERL</sequence>
<keyword evidence="5 6" id="KW-0157">Chromophore</keyword>
<proteinExistence type="inferred from homology"/>
<keyword evidence="3 6" id="KW-0285">Flavoprotein</keyword>
<dbReference type="InterPro" id="IPR036155">
    <property type="entry name" value="Crypto/Photolyase_N_sf"/>
</dbReference>
<comment type="caution">
    <text evidence="8">The sequence shown here is derived from an EMBL/GenBank/DDBJ whole genome shotgun (WGS) entry which is preliminary data.</text>
</comment>
<evidence type="ECO:0000259" key="7">
    <source>
        <dbReference type="PROSITE" id="PS51645"/>
    </source>
</evidence>
<feature type="domain" description="Photolyase/cryptochrome alpha/beta" evidence="7">
    <location>
        <begin position="3"/>
        <end position="131"/>
    </location>
</feature>
<dbReference type="InterPro" id="IPR014729">
    <property type="entry name" value="Rossmann-like_a/b/a_fold"/>
</dbReference>
<dbReference type="InterPro" id="IPR005101">
    <property type="entry name" value="Cryptochr/Photolyase_FAD-bd"/>
</dbReference>
<dbReference type="EMBL" id="JBHRSP010000033">
    <property type="protein sequence ID" value="MFC3075176.1"/>
    <property type="molecule type" value="Genomic_DNA"/>
</dbReference>
<dbReference type="InterPro" id="IPR006050">
    <property type="entry name" value="DNA_photolyase_N"/>
</dbReference>